<name>A0A9P0M2X9_ACAOB</name>
<gene>
    <name evidence="1" type="ORF">ACAOBT_LOCUS28567</name>
</gene>
<organism evidence="1 2">
    <name type="scientific">Acanthoscelides obtectus</name>
    <name type="common">Bean weevil</name>
    <name type="synonym">Bruchus obtectus</name>
    <dbReference type="NCBI Taxonomy" id="200917"/>
    <lineage>
        <taxon>Eukaryota</taxon>
        <taxon>Metazoa</taxon>
        <taxon>Ecdysozoa</taxon>
        <taxon>Arthropoda</taxon>
        <taxon>Hexapoda</taxon>
        <taxon>Insecta</taxon>
        <taxon>Pterygota</taxon>
        <taxon>Neoptera</taxon>
        <taxon>Endopterygota</taxon>
        <taxon>Coleoptera</taxon>
        <taxon>Polyphaga</taxon>
        <taxon>Cucujiformia</taxon>
        <taxon>Chrysomeloidea</taxon>
        <taxon>Chrysomelidae</taxon>
        <taxon>Bruchinae</taxon>
        <taxon>Bruchini</taxon>
        <taxon>Acanthoscelides</taxon>
    </lineage>
</organism>
<sequence>MKHVTKQLLNNELQRLVLLKQLTVLEMKEEKLKTQLN</sequence>
<dbReference type="EMBL" id="CAKOFQ010007642">
    <property type="protein sequence ID" value="CAH2005479.1"/>
    <property type="molecule type" value="Genomic_DNA"/>
</dbReference>
<reference evidence="1" key="1">
    <citation type="submission" date="2022-03" db="EMBL/GenBank/DDBJ databases">
        <authorList>
            <person name="Sayadi A."/>
        </authorList>
    </citation>
    <scope>NUCLEOTIDE SEQUENCE</scope>
</reference>
<protein>
    <submittedName>
        <fullName evidence="1">Uncharacterized protein</fullName>
    </submittedName>
</protein>
<comment type="caution">
    <text evidence="1">The sequence shown here is derived from an EMBL/GenBank/DDBJ whole genome shotgun (WGS) entry which is preliminary data.</text>
</comment>
<proteinExistence type="predicted"/>
<accession>A0A9P0M2X9</accession>
<evidence type="ECO:0000313" key="2">
    <source>
        <dbReference type="Proteomes" id="UP001152888"/>
    </source>
</evidence>
<dbReference type="AlphaFoldDB" id="A0A9P0M2X9"/>
<dbReference type="Proteomes" id="UP001152888">
    <property type="component" value="Unassembled WGS sequence"/>
</dbReference>
<keyword evidence="2" id="KW-1185">Reference proteome</keyword>
<evidence type="ECO:0000313" key="1">
    <source>
        <dbReference type="EMBL" id="CAH2005479.1"/>
    </source>
</evidence>